<reference evidence="2" key="1">
    <citation type="submission" date="2017-04" db="EMBL/GenBank/DDBJ databases">
        <authorList>
            <person name="Varghese N."/>
            <person name="Submissions S."/>
        </authorList>
    </citation>
    <scope>NUCLEOTIDE SEQUENCE [LARGE SCALE GENOMIC DNA]</scope>
</reference>
<gene>
    <name evidence="1" type="ORF">SAMN06295905_1338</name>
</gene>
<sequence>MAGKIQGLDRLKKKLRRMPEQAKVEIKKALNLSADEMVDMAKGLAPFEDGALKNSIQKEGGRHELAIDVVAGGTATTREVRDGAGVEYDYALAQEFGTSNMKPTPFFFPAYRVVRKRIKSRVSRATTKAAKTAASGG</sequence>
<proteinExistence type="predicted"/>
<dbReference type="AlphaFoldDB" id="A0A1Y6ET29"/>
<evidence type="ECO:0000313" key="1">
    <source>
        <dbReference type="EMBL" id="SMQ65874.1"/>
    </source>
</evidence>
<dbReference type="EMBL" id="FXWK01000001">
    <property type="protein sequence ID" value="SMQ65874.1"/>
    <property type="molecule type" value="Genomic_DNA"/>
</dbReference>
<dbReference type="Pfam" id="PF04883">
    <property type="entry name" value="HK97-gp10_like"/>
    <property type="match status" value="1"/>
</dbReference>
<evidence type="ECO:0000313" key="2">
    <source>
        <dbReference type="Proteomes" id="UP000194474"/>
    </source>
</evidence>
<keyword evidence="2" id="KW-1185">Reference proteome</keyword>
<dbReference type="InterPro" id="IPR010064">
    <property type="entry name" value="HK97-gp10_tail"/>
</dbReference>
<dbReference type="Proteomes" id="UP000194474">
    <property type="component" value="Unassembled WGS sequence"/>
</dbReference>
<dbReference type="NCBIfam" id="TIGR01725">
    <property type="entry name" value="phge_HK97_gp10"/>
    <property type="match status" value="1"/>
</dbReference>
<dbReference type="OrthoDB" id="8480914at2"/>
<name>A0A1Y6ET29_9HYPH</name>
<dbReference type="RefSeq" id="WP_086469672.1">
    <property type="nucleotide sequence ID" value="NZ_FXWK01000001.1"/>
</dbReference>
<protein>
    <submittedName>
        <fullName evidence="1">Phage protein, HK97 gp10 family</fullName>
    </submittedName>
</protein>
<accession>A0A1Y6ET29</accession>
<organism evidence="1 2">
    <name type="scientific">Devosia lucknowensis</name>
    <dbReference type="NCBI Taxonomy" id="1096929"/>
    <lineage>
        <taxon>Bacteria</taxon>
        <taxon>Pseudomonadati</taxon>
        <taxon>Pseudomonadota</taxon>
        <taxon>Alphaproteobacteria</taxon>
        <taxon>Hyphomicrobiales</taxon>
        <taxon>Devosiaceae</taxon>
        <taxon>Devosia</taxon>
    </lineage>
</organism>